<evidence type="ECO:0000256" key="3">
    <source>
        <dbReference type="PROSITE-ProRule" id="PRU00473"/>
    </source>
</evidence>
<feature type="region of interest" description="Disordered" evidence="4">
    <location>
        <begin position="130"/>
        <end position="152"/>
    </location>
</feature>
<dbReference type="Proteomes" id="UP000242317">
    <property type="component" value="Unassembled WGS sequence"/>
</dbReference>
<evidence type="ECO:0000259" key="5">
    <source>
        <dbReference type="PROSITE" id="PS51123"/>
    </source>
</evidence>
<name>A0A1G6HNZ0_9GAMM</name>
<keyword evidence="7" id="KW-1185">Reference proteome</keyword>
<sequence>MKLSIKLIGILVCISLLTACVGLGGLKKSQIKVLQKEGFVYSDEGWLLDLPSRLLFATGEYLLQPAQEQTIATLSKKLEKIKLDKLIIQGHTDNVGTEAANQLLSEQRAKSVADVTFANGFQPENVQVVGYGSTKPTASNDTEEGRSENRRVSVIIAP</sequence>
<dbReference type="PROSITE" id="PS51123">
    <property type="entry name" value="OMPA_2"/>
    <property type="match status" value="1"/>
</dbReference>
<keyword evidence="2 3" id="KW-0472">Membrane</keyword>
<evidence type="ECO:0000313" key="6">
    <source>
        <dbReference type="EMBL" id="SDB95585.1"/>
    </source>
</evidence>
<feature type="domain" description="OmpA-like" evidence="5">
    <location>
        <begin position="44"/>
        <end position="158"/>
    </location>
</feature>
<evidence type="ECO:0000313" key="7">
    <source>
        <dbReference type="Proteomes" id="UP000242317"/>
    </source>
</evidence>
<dbReference type="AlphaFoldDB" id="A0A1G6HNZ0"/>
<gene>
    <name evidence="6" type="ORF">SAMN05421749_102400</name>
</gene>
<dbReference type="OrthoDB" id="9782229at2"/>
<dbReference type="PRINTS" id="PR01023">
    <property type="entry name" value="NAFLGMOTY"/>
</dbReference>
<dbReference type="CDD" id="cd07185">
    <property type="entry name" value="OmpA_C-like"/>
    <property type="match status" value="1"/>
</dbReference>
<evidence type="ECO:0000256" key="1">
    <source>
        <dbReference type="ARBA" id="ARBA00004442"/>
    </source>
</evidence>
<protein>
    <submittedName>
        <fullName evidence="6">Outer membrane protein OmpA</fullName>
    </submittedName>
</protein>
<dbReference type="Gene3D" id="3.30.1330.60">
    <property type="entry name" value="OmpA-like domain"/>
    <property type="match status" value="1"/>
</dbReference>
<dbReference type="InterPro" id="IPR006665">
    <property type="entry name" value="OmpA-like"/>
</dbReference>
<dbReference type="RefSeq" id="WP_092617032.1">
    <property type="nucleotide sequence ID" value="NZ_FMYK01000002.1"/>
</dbReference>
<evidence type="ECO:0000256" key="4">
    <source>
        <dbReference type="SAM" id="MobiDB-lite"/>
    </source>
</evidence>
<evidence type="ECO:0000256" key="2">
    <source>
        <dbReference type="ARBA" id="ARBA00023136"/>
    </source>
</evidence>
<dbReference type="PRINTS" id="PR01021">
    <property type="entry name" value="OMPADOMAIN"/>
</dbReference>
<dbReference type="PANTHER" id="PTHR30329:SF17">
    <property type="entry name" value="LIPOPROTEIN YFIB-RELATED"/>
    <property type="match status" value="1"/>
</dbReference>
<dbReference type="SUPFAM" id="SSF103088">
    <property type="entry name" value="OmpA-like"/>
    <property type="match status" value="1"/>
</dbReference>
<dbReference type="Pfam" id="PF00691">
    <property type="entry name" value="OmpA"/>
    <property type="match status" value="1"/>
</dbReference>
<dbReference type="PANTHER" id="PTHR30329">
    <property type="entry name" value="STATOR ELEMENT OF FLAGELLAR MOTOR COMPLEX"/>
    <property type="match status" value="1"/>
</dbReference>
<comment type="subcellular location">
    <subcellularLocation>
        <location evidence="1">Cell outer membrane</location>
    </subcellularLocation>
</comment>
<dbReference type="InterPro" id="IPR006664">
    <property type="entry name" value="OMP_bac"/>
</dbReference>
<reference evidence="7" key="1">
    <citation type="submission" date="2016-09" db="EMBL/GenBank/DDBJ databases">
        <authorList>
            <person name="Varghese N."/>
            <person name="Submissions S."/>
        </authorList>
    </citation>
    <scope>NUCLEOTIDE SEQUENCE [LARGE SCALE GENOMIC DNA]</scope>
    <source>
        <strain evidence="7">ANC 3699</strain>
    </source>
</reference>
<dbReference type="InterPro" id="IPR036737">
    <property type="entry name" value="OmpA-like_sf"/>
</dbReference>
<proteinExistence type="predicted"/>
<dbReference type="PROSITE" id="PS51257">
    <property type="entry name" value="PROKAR_LIPOPROTEIN"/>
    <property type="match status" value="1"/>
</dbReference>
<dbReference type="GO" id="GO:0009279">
    <property type="term" value="C:cell outer membrane"/>
    <property type="evidence" value="ECO:0007669"/>
    <property type="project" value="UniProtKB-SubCell"/>
</dbReference>
<dbReference type="InterPro" id="IPR050330">
    <property type="entry name" value="Bact_OuterMem_StrucFunc"/>
</dbReference>
<accession>A0A1G6HNZ0</accession>
<organism evidence="6 7">
    <name type="scientific">Acinetobacter marinus</name>
    <dbReference type="NCBI Taxonomy" id="281375"/>
    <lineage>
        <taxon>Bacteria</taxon>
        <taxon>Pseudomonadati</taxon>
        <taxon>Pseudomonadota</taxon>
        <taxon>Gammaproteobacteria</taxon>
        <taxon>Moraxellales</taxon>
        <taxon>Moraxellaceae</taxon>
        <taxon>Acinetobacter</taxon>
    </lineage>
</organism>
<dbReference type="EMBL" id="FMYK01000002">
    <property type="protein sequence ID" value="SDB95585.1"/>
    <property type="molecule type" value="Genomic_DNA"/>
</dbReference>